<reference evidence="2" key="1">
    <citation type="submission" date="2017-09" db="EMBL/GenBank/DDBJ databases">
        <title>FDA dAtabase for Regulatory Grade micrObial Sequences (FDA-ARGOS): Supporting development and validation of Infectious Disease Dx tests.</title>
        <authorList>
            <person name="Minogue T."/>
            <person name="Wolcott M."/>
            <person name="Wasieloski L."/>
            <person name="Aguilar W."/>
            <person name="Moore D."/>
            <person name="Tallon L."/>
            <person name="Sadzewicz L."/>
            <person name="Ott S."/>
            <person name="Zhao X."/>
            <person name="Nagaraj S."/>
            <person name="Vavikolanu K."/>
            <person name="Aluvathingal J."/>
            <person name="Nadendla S."/>
            <person name="Sichtig H."/>
        </authorList>
    </citation>
    <scope>NUCLEOTIDE SEQUENCE [LARGE SCALE GENOMIC DNA]</scope>
    <source>
        <strain evidence="2">FDAARGOS_390</strain>
    </source>
</reference>
<sequence>MPRKKRIWRDIRDIHFQLNYDTDPEVATFVHEFGNSSLARLIKNLLYQHLVSTAHATARREYCAGIRVHALMQQLNPDAGSAHSPAAGINAEARPAAVTVEGVKLEAPSSLVFPPMVAGPEASMHSPLPVVSPEPPKAIHESAVSPHGPAFDQAGRPQVLEVIPVTDNTAGTPRYTGPNNKLLNHFLKD</sequence>
<evidence type="ECO:0000313" key="2">
    <source>
        <dbReference type="Proteomes" id="UP000220629"/>
    </source>
</evidence>
<name>A0A2A7SBA1_BURGA</name>
<comment type="caution">
    <text evidence="1">The sequence shown here is derived from an EMBL/GenBank/DDBJ whole genome shotgun (WGS) entry which is preliminary data.</text>
</comment>
<dbReference type="EMBL" id="PDDY01000003">
    <property type="protein sequence ID" value="PEH40500.1"/>
    <property type="molecule type" value="Genomic_DNA"/>
</dbReference>
<gene>
    <name evidence="1" type="ORF">CRM94_17480</name>
</gene>
<organism evidence="1 2">
    <name type="scientific">Burkholderia gladioli</name>
    <name type="common">Pseudomonas marginata</name>
    <name type="synonym">Phytomonas marginata</name>
    <dbReference type="NCBI Taxonomy" id="28095"/>
    <lineage>
        <taxon>Bacteria</taxon>
        <taxon>Pseudomonadati</taxon>
        <taxon>Pseudomonadota</taxon>
        <taxon>Betaproteobacteria</taxon>
        <taxon>Burkholderiales</taxon>
        <taxon>Burkholderiaceae</taxon>
        <taxon>Burkholderia</taxon>
    </lineage>
</organism>
<proteinExistence type="predicted"/>
<accession>A0A2A7SBA1</accession>
<protein>
    <submittedName>
        <fullName evidence="1">Uncharacterized protein</fullName>
    </submittedName>
</protein>
<dbReference type="AlphaFoldDB" id="A0A2A7SBA1"/>
<dbReference type="Proteomes" id="UP000220629">
    <property type="component" value="Unassembled WGS sequence"/>
</dbReference>
<evidence type="ECO:0000313" key="1">
    <source>
        <dbReference type="EMBL" id="PEH40500.1"/>
    </source>
</evidence>
<dbReference type="RefSeq" id="WP_098153430.1">
    <property type="nucleotide sequence ID" value="NZ_PDDY01000003.1"/>
</dbReference>